<dbReference type="Gene3D" id="3.40.33.10">
    <property type="entry name" value="CAP"/>
    <property type="match status" value="1"/>
</dbReference>
<organism evidence="3">
    <name type="scientific">Mesocestoides corti</name>
    <name type="common">Flatworm</name>
    <dbReference type="NCBI Taxonomy" id="53468"/>
    <lineage>
        <taxon>Eukaryota</taxon>
        <taxon>Metazoa</taxon>
        <taxon>Spiralia</taxon>
        <taxon>Lophotrochozoa</taxon>
        <taxon>Platyhelminthes</taxon>
        <taxon>Cestoda</taxon>
        <taxon>Eucestoda</taxon>
        <taxon>Cyclophyllidea</taxon>
        <taxon>Mesocestoididae</taxon>
        <taxon>Mesocestoides</taxon>
    </lineage>
</organism>
<dbReference type="SUPFAM" id="SSF55797">
    <property type="entry name" value="PR-1-like"/>
    <property type="match status" value="1"/>
</dbReference>
<accession>A0A5K3FM91</accession>
<name>A0A5K3FM91_MESCO</name>
<feature type="chain" id="PRO_5024382099" evidence="1">
    <location>
        <begin position="17"/>
        <end position="231"/>
    </location>
</feature>
<evidence type="ECO:0000256" key="1">
    <source>
        <dbReference type="SAM" id="SignalP"/>
    </source>
</evidence>
<dbReference type="WBParaSite" id="MCU_008923-RA">
    <property type="protein sequence ID" value="MCU_008923-RA"/>
    <property type="gene ID" value="MCU_008923"/>
</dbReference>
<dbReference type="Pfam" id="PF00188">
    <property type="entry name" value="CAP"/>
    <property type="match status" value="1"/>
</dbReference>
<dbReference type="InterPro" id="IPR035940">
    <property type="entry name" value="CAP_sf"/>
</dbReference>
<feature type="domain" description="SCP" evidence="2">
    <location>
        <begin position="22"/>
        <end position="160"/>
    </location>
</feature>
<sequence length="231" mass="26250">MLKLLCLLSLTWHVSAQVPTDEERKAILECHTRLREHVSPPASNMMLMNYSVEMENLAVKYLADCRPPTNPEPFKGTSQLLMPQSPEKSQYVHDLCKVNGNHYDYESNSCTGPCIAYNKMVWAASTQVGCALKHCPNKNEVSKSMHTLVCIYKPSDRLVAARPYESGKSCSRCPNGYKCHQNQCYADTNYRCHLNRHDNDVDQHSALNNRRANILSAPVALFQVKFVFIIR</sequence>
<dbReference type="AlphaFoldDB" id="A0A5K3FM91"/>
<proteinExistence type="predicted"/>
<reference evidence="3" key="1">
    <citation type="submission" date="2019-11" db="UniProtKB">
        <authorList>
            <consortium name="WormBaseParasite"/>
        </authorList>
    </citation>
    <scope>IDENTIFICATION</scope>
</reference>
<dbReference type="SMART" id="SM00198">
    <property type="entry name" value="SCP"/>
    <property type="match status" value="1"/>
</dbReference>
<evidence type="ECO:0000313" key="3">
    <source>
        <dbReference type="WBParaSite" id="MCU_008923-RA"/>
    </source>
</evidence>
<protein>
    <submittedName>
        <fullName evidence="3">SCP domain-containing protein</fullName>
    </submittedName>
</protein>
<dbReference type="InterPro" id="IPR001283">
    <property type="entry name" value="CRISP-related"/>
</dbReference>
<feature type="signal peptide" evidence="1">
    <location>
        <begin position="1"/>
        <end position="16"/>
    </location>
</feature>
<dbReference type="InterPro" id="IPR014044">
    <property type="entry name" value="CAP_dom"/>
</dbReference>
<dbReference type="PANTHER" id="PTHR10334">
    <property type="entry name" value="CYSTEINE-RICH SECRETORY PROTEIN-RELATED"/>
    <property type="match status" value="1"/>
</dbReference>
<keyword evidence="1" id="KW-0732">Signal</keyword>
<evidence type="ECO:0000259" key="2">
    <source>
        <dbReference type="SMART" id="SM00198"/>
    </source>
</evidence>